<evidence type="ECO:0000256" key="6">
    <source>
        <dbReference type="SAM" id="Coils"/>
    </source>
</evidence>
<keyword evidence="2" id="KW-1003">Cell membrane</keyword>
<keyword evidence="4 7" id="KW-1133">Transmembrane helix</keyword>
<dbReference type="InterPro" id="IPR050545">
    <property type="entry name" value="Mycobact_MmpL"/>
</dbReference>
<feature type="transmembrane region" description="Helical" evidence="7">
    <location>
        <begin position="223"/>
        <end position="242"/>
    </location>
</feature>
<comment type="subcellular location">
    <subcellularLocation>
        <location evidence="1">Cell membrane</location>
        <topology evidence="1">Multi-pass membrane protein</topology>
    </subcellularLocation>
</comment>
<keyword evidence="6" id="KW-0175">Coiled coil</keyword>
<feature type="coiled-coil region" evidence="6">
    <location>
        <begin position="177"/>
        <end position="204"/>
    </location>
</feature>
<organism evidence="9 10">
    <name type="scientific">Thalassolituus marinus</name>
    <dbReference type="NCBI Taxonomy" id="671053"/>
    <lineage>
        <taxon>Bacteria</taxon>
        <taxon>Pseudomonadati</taxon>
        <taxon>Pseudomonadota</taxon>
        <taxon>Gammaproteobacteria</taxon>
        <taxon>Oceanospirillales</taxon>
        <taxon>Oceanospirillaceae</taxon>
        <taxon>Thalassolituus</taxon>
    </lineage>
</organism>
<evidence type="ECO:0000313" key="10">
    <source>
        <dbReference type="Proteomes" id="UP000714380"/>
    </source>
</evidence>
<evidence type="ECO:0000256" key="3">
    <source>
        <dbReference type="ARBA" id="ARBA00022692"/>
    </source>
</evidence>
<feature type="domain" description="SSD" evidence="8">
    <location>
        <begin position="252"/>
        <end position="374"/>
    </location>
</feature>
<evidence type="ECO:0000259" key="8">
    <source>
        <dbReference type="PROSITE" id="PS50156"/>
    </source>
</evidence>
<feature type="transmembrane region" description="Helical" evidence="7">
    <location>
        <begin position="734"/>
        <end position="759"/>
    </location>
</feature>
<evidence type="ECO:0000256" key="4">
    <source>
        <dbReference type="ARBA" id="ARBA00022989"/>
    </source>
</evidence>
<dbReference type="InterPro" id="IPR004869">
    <property type="entry name" value="MMPL_dom"/>
</dbReference>
<feature type="transmembrane region" description="Helical" evidence="7">
    <location>
        <begin position="249"/>
        <end position="271"/>
    </location>
</feature>
<dbReference type="Proteomes" id="UP000714380">
    <property type="component" value="Unassembled WGS sequence"/>
</dbReference>
<feature type="transmembrane region" description="Helical" evidence="7">
    <location>
        <begin position="605"/>
        <end position="625"/>
    </location>
</feature>
<accession>A0ABS7ZWT0</accession>
<sequence>MYTALFHYTIKHPWRVIALVLLLLVFCGGGALRLSFTTDFRSYFSPQNPQLQAFDQMEAIYANQDNLYIFLRNPQGSLINQRGLTLIADLTESGWTMPGALRVDSIQNFQFTRATDDDLITDNLYYADQLSDMQPQDFNQLLRDVNNLPEIRGHLLSEDGSASGVNIRIAPDASSDADTMRAIVAEARQRVAELRQQYPEFQILLGGSLLSNITLGEAIGQDLRSLLIISYAVMIALMIFLLRSVSAMALVLAVISFSIVSAMGIAGWLGIPLTPPTGFVPTAIMTIAVADTIHILVSFFYFLRQGQERNSAVMSAMQLNASPVFITSITTIVGVLCLNASDSPPYRDMGNLIAIGVFFAWLFTLTFIPAALTLIPLQAGRFVSSESKLSGRMAEFVIKHQRVLLIAMLLMVAACATQTGQIRITERWHEFFDESFEVRQTTDAIQDHLGGLHLLFFIADSEQENGINDPHYLQQLDDFTQWLRQQPQVAHVSAHSDTIKRLNQNLHADAAEQYRIPPSRELAAQYLLLYEMSLPMGLGLDDSLNNARSATRMQVRLHRTDSESILAMEQSAVRWAQQHAPLLHIKQATGLDIIFANLTFRNIHAMLQGTGFALLMISLLLIAALRSWRMGLISMIPNIMPALMAYGLWVLMDGEIDTATSVVACLCLGIVVDDTVHFLSKYRYARQQLALSAEDAIRYSFHTVGVALFITSLVLVSGFLILEFSHFNPSASMGTLLALSIATALLIDFLLLPPLLLFFERHLRQGLR</sequence>
<feature type="transmembrane region" description="Helical" evidence="7">
    <location>
        <begin position="396"/>
        <end position="414"/>
    </location>
</feature>
<dbReference type="PROSITE" id="PS50156">
    <property type="entry name" value="SSD"/>
    <property type="match status" value="1"/>
</dbReference>
<keyword evidence="3 7" id="KW-0812">Transmembrane</keyword>
<dbReference type="SUPFAM" id="SSF82866">
    <property type="entry name" value="Multidrug efflux transporter AcrB transmembrane domain"/>
    <property type="match status" value="2"/>
</dbReference>
<evidence type="ECO:0000256" key="5">
    <source>
        <dbReference type="ARBA" id="ARBA00023136"/>
    </source>
</evidence>
<evidence type="ECO:0000313" key="9">
    <source>
        <dbReference type="EMBL" id="MCA6064876.1"/>
    </source>
</evidence>
<feature type="transmembrane region" description="Helical" evidence="7">
    <location>
        <begin position="699"/>
        <end position="722"/>
    </location>
</feature>
<protein>
    <submittedName>
        <fullName evidence="9">MMPL family transporter</fullName>
    </submittedName>
</protein>
<proteinExistence type="predicted"/>
<feature type="transmembrane region" description="Helical" evidence="7">
    <location>
        <begin position="283"/>
        <end position="303"/>
    </location>
</feature>
<feature type="transmembrane region" description="Helical" evidence="7">
    <location>
        <begin position="324"/>
        <end position="341"/>
    </location>
</feature>
<dbReference type="Pfam" id="PF03176">
    <property type="entry name" value="MMPL"/>
    <property type="match status" value="2"/>
</dbReference>
<dbReference type="InterPro" id="IPR000731">
    <property type="entry name" value="SSD"/>
</dbReference>
<dbReference type="Gene3D" id="1.20.1640.10">
    <property type="entry name" value="Multidrug efflux transporter AcrB transmembrane domain"/>
    <property type="match status" value="2"/>
</dbReference>
<evidence type="ECO:0000256" key="2">
    <source>
        <dbReference type="ARBA" id="ARBA00022475"/>
    </source>
</evidence>
<evidence type="ECO:0000256" key="1">
    <source>
        <dbReference type="ARBA" id="ARBA00004651"/>
    </source>
</evidence>
<dbReference type="EMBL" id="JAEDAH010000095">
    <property type="protein sequence ID" value="MCA6064876.1"/>
    <property type="molecule type" value="Genomic_DNA"/>
</dbReference>
<keyword evidence="10" id="KW-1185">Reference proteome</keyword>
<dbReference type="PANTHER" id="PTHR33406">
    <property type="entry name" value="MEMBRANE PROTEIN MJ1562-RELATED"/>
    <property type="match status" value="1"/>
</dbReference>
<keyword evidence="5 7" id="KW-0472">Membrane</keyword>
<gene>
    <name evidence="9" type="ORF">I9W95_14785</name>
</gene>
<dbReference type="PANTHER" id="PTHR33406:SF13">
    <property type="entry name" value="MEMBRANE PROTEIN YDFJ"/>
    <property type="match status" value="1"/>
</dbReference>
<reference evidence="9 10" key="1">
    <citation type="submission" date="2020-12" db="EMBL/GenBank/DDBJ databases">
        <title>Novel Thalassolituus-related marine hydrocarbonoclastic bacteria mediated algae-derived hydrocarbons mineralization in twilight zone of the northern South China Sea.</title>
        <authorList>
            <person name="Dong C."/>
        </authorList>
    </citation>
    <scope>NUCLEOTIDE SEQUENCE [LARGE SCALE GENOMIC DNA]</scope>
    <source>
        <strain evidence="9 10">IMCC1826</strain>
    </source>
</reference>
<feature type="transmembrane region" description="Helical" evidence="7">
    <location>
        <begin position="658"/>
        <end position="679"/>
    </location>
</feature>
<name>A0ABS7ZWT0_9GAMM</name>
<dbReference type="RefSeq" id="WP_225676269.1">
    <property type="nucleotide sequence ID" value="NZ_JAEDAH010000095.1"/>
</dbReference>
<feature type="transmembrane region" description="Helical" evidence="7">
    <location>
        <begin position="632"/>
        <end position="652"/>
    </location>
</feature>
<evidence type="ECO:0000256" key="7">
    <source>
        <dbReference type="SAM" id="Phobius"/>
    </source>
</evidence>
<feature type="transmembrane region" description="Helical" evidence="7">
    <location>
        <begin position="353"/>
        <end position="375"/>
    </location>
</feature>
<comment type="caution">
    <text evidence="9">The sequence shown here is derived from an EMBL/GenBank/DDBJ whole genome shotgun (WGS) entry which is preliminary data.</text>
</comment>